<evidence type="ECO:0000256" key="3">
    <source>
        <dbReference type="ARBA" id="ARBA00022679"/>
    </source>
</evidence>
<dbReference type="UniPathway" id="UPA00070">
    <property type="reaction ID" value="UER00116"/>
</dbReference>
<evidence type="ECO:0000313" key="11">
    <source>
        <dbReference type="Proteomes" id="UP000245433"/>
    </source>
</evidence>
<comment type="similarity">
    <text evidence="2 7">Belongs to the aspartate/ornithine carbamoyltransferase superfamily. ATCase family.</text>
</comment>
<feature type="binding site" evidence="7">
    <location>
        <position position="256"/>
    </location>
    <ligand>
        <name>carbamoyl phosphate</name>
        <dbReference type="ChEBI" id="CHEBI:58228"/>
    </ligand>
</feature>
<evidence type="ECO:0000256" key="2">
    <source>
        <dbReference type="ARBA" id="ARBA00008896"/>
    </source>
</evidence>
<dbReference type="PRINTS" id="PR00101">
    <property type="entry name" value="ATCASE"/>
</dbReference>
<name>A0A2U1DEL2_9LACO</name>
<dbReference type="GO" id="GO:0004070">
    <property type="term" value="F:aspartate carbamoyltransferase activity"/>
    <property type="evidence" value="ECO:0007669"/>
    <property type="project" value="UniProtKB-UniRule"/>
</dbReference>
<feature type="domain" description="Aspartate/ornithine carbamoyltransferase carbamoyl-P binding" evidence="9">
    <location>
        <begin position="3"/>
        <end position="141"/>
    </location>
</feature>
<dbReference type="FunFam" id="3.40.50.1370:FF:000011">
    <property type="entry name" value="Aspartate carbamoyltransferase"/>
    <property type="match status" value="1"/>
</dbReference>
<feature type="domain" description="Aspartate/ornithine carbamoyltransferase Asp/Orn-binding" evidence="8">
    <location>
        <begin position="147"/>
        <end position="293"/>
    </location>
</feature>
<proteinExistence type="inferred from homology"/>
<keyword evidence="4 7" id="KW-0665">Pyrimidine biosynthesis</keyword>
<dbReference type="RefSeq" id="WP_089937244.1">
    <property type="nucleotide sequence ID" value="NZ_CAKOEW010000004.1"/>
</dbReference>
<feature type="binding site" evidence="7">
    <location>
        <position position="76"/>
    </location>
    <ligand>
        <name>L-aspartate</name>
        <dbReference type="ChEBI" id="CHEBI:29991"/>
    </ligand>
</feature>
<dbReference type="PROSITE" id="PS00097">
    <property type="entry name" value="CARBAMOYLTRANSFERASE"/>
    <property type="match status" value="1"/>
</dbReference>
<sequence>MANFLNINAQSTKQIMALVERSLALKQGAKPAGQAYTVANLFFENSTRTATSFQMAEQRLGWQLIDINPQNSSMSKGESLADTLKTIKAIGVDVAVVRHAQTAWYEHLDGGRHPLPILVNAGDGSGQHPSQSLLDLVTIYEHFGHFQGLKIRIVGDLAHSRVAHSNAEIFQRLGANITLSGPEIWHDSAFEQFGNYVDLDDQLDQVDVLMFLRVQHERITNQENQSFSALQYHRAYGLTQERYQKLQNNAIIMHPGPVNRDVEIASDLVEAPKSKIFEQMTNGVYARMAMLESIQ</sequence>
<dbReference type="InterPro" id="IPR006131">
    <property type="entry name" value="Asp_carbamoyltransf_Asp/Orn-bd"/>
</dbReference>
<dbReference type="InterPro" id="IPR006132">
    <property type="entry name" value="Asp/Orn_carbamoyltranf_P-bd"/>
</dbReference>
<comment type="subunit">
    <text evidence="7">Heterododecamer (2C3:3R2) of six catalytic PyrB chains organized as two trimers (C3), and six regulatory PyrI chains organized as three dimers (R2).</text>
</comment>
<dbReference type="GO" id="GO:0016597">
    <property type="term" value="F:amino acid binding"/>
    <property type="evidence" value="ECO:0007669"/>
    <property type="project" value="InterPro"/>
</dbReference>
<comment type="function">
    <text evidence="5 7">Catalyzes the condensation of carbamoyl phosphate and aspartate to form carbamoyl aspartate and inorganic phosphate, the committed step in the de novo pyrimidine nucleotide biosynthesis pathway.</text>
</comment>
<evidence type="ECO:0000256" key="1">
    <source>
        <dbReference type="ARBA" id="ARBA00004852"/>
    </source>
</evidence>
<evidence type="ECO:0000313" key="10">
    <source>
        <dbReference type="EMBL" id="PVY86125.1"/>
    </source>
</evidence>
<dbReference type="HAMAP" id="MF_00001">
    <property type="entry name" value="Asp_carb_tr"/>
    <property type="match status" value="1"/>
</dbReference>
<keyword evidence="11" id="KW-1185">Reference proteome</keyword>
<dbReference type="EMBL" id="QEKT01000001">
    <property type="protein sequence ID" value="PVY86125.1"/>
    <property type="molecule type" value="Genomic_DNA"/>
</dbReference>
<evidence type="ECO:0000256" key="4">
    <source>
        <dbReference type="ARBA" id="ARBA00022975"/>
    </source>
</evidence>
<dbReference type="NCBIfam" id="NF002032">
    <property type="entry name" value="PRK00856.1"/>
    <property type="match status" value="1"/>
</dbReference>
<comment type="catalytic activity">
    <reaction evidence="6 7">
        <text>carbamoyl phosphate + L-aspartate = N-carbamoyl-L-aspartate + phosphate + H(+)</text>
        <dbReference type="Rhea" id="RHEA:20013"/>
        <dbReference type="ChEBI" id="CHEBI:15378"/>
        <dbReference type="ChEBI" id="CHEBI:29991"/>
        <dbReference type="ChEBI" id="CHEBI:32814"/>
        <dbReference type="ChEBI" id="CHEBI:43474"/>
        <dbReference type="ChEBI" id="CHEBI:58228"/>
        <dbReference type="EC" id="2.1.3.2"/>
    </reaction>
</comment>
<dbReference type="GO" id="GO:0044205">
    <property type="term" value="P:'de novo' UMP biosynthetic process"/>
    <property type="evidence" value="ECO:0007669"/>
    <property type="project" value="UniProtKB-UniRule"/>
</dbReference>
<gene>
    <name evidence="7" type="primary">pyrB</name>
    <name evidence="10" type="ORF">C7384_10138</name>
</gene>
<feature type="binding site" evidence="7">
    <location>
        <position position="98"/>
    </location>
    <ligand>
        <name>carbamoyl phosphate</name>
        <dbReference type="ChEBI" id="CHEBI:58228"/>
    </ligand>
</feature>
<dbReference type="Pfam" id="PF00185">
    <property type="entry name" value="OTCace"/>
    <property type="match status" value="1"/>
</dbReference>
<dbReference type="AlphaFoldDB" id="A0A2U1DEL2"/>
<evidence type="ECO:0000256" key="6">
    <source>
        <dbReference type="ARBA" id="ARBA00048859"/>
    </source>
</evidence>
<dbReference type="GO" id="GO:0006520">
    <property type="term" value="P:amino acid metabolic process"/>
    <property type="evidence" value="ECO:0007669"/>
    <property type="project" value="InterPro"/>
</dbReference>
<reference evidence="10 11" key="1">
    <citation type="submission" date="2018-04" db="EMBL/GenBank/DDBJ databases">
        <title>Genomic Encyclopedia of Type Strains, Phase IV (KMG-IV): sequencing the most valuable type-strain genomes for metagenomic binning, comparative biology and taxonomic classification.</title>
        <authorList>
            <person name="Goeker M."/>
        </authorList>
    </citation>
    <scope>NUCLEOTIDE SEQUENCE [LARGE SCALE GENOMIC DNA]</scope>
    <source>
        <strain evidence="10 11">DSM 28795</strain>
    </source>
</reference>
<dbReference type="GO" id="GO:0006207">
    <property type="term" value="P:'de novo' pyrimidine nucleobase biosynthetic process"/>
    <property type="evidence" value="ECO:0007669"/>
    <property type="project" value="InterPro"/>
</dbReference>
<protein>
    <recommendedName>
        <fullName evidence="7">Aspartate carbamoyltransferase</fullName>
        <ecNumber evidence="7">2.1.3.2</ecNumber>
    </recommendedName>
    <alternativeName>
        <fullName evidence="7">Aspartate transcarbamylase</fullName>
        <shortName evidence="7">ATCase</shortName>
    </alternativeName>
</protein>
<feature type="binding site" evidence="7">
    <location>
        <position position="48"/>
    </location>
    <ligand>
        <name>carbamoyl phosphate</name>
        <dbReference type="ChEBI" id="CHEBI:58228"/>
    </ligand>
</feature>
<evidence type="ECO:0000256" key="5">
    <source>
        <dbReference type="ARBA" id="ARBA00043884"/>
    </source>
</evidence>
<evidence type="ECO:0000259" key="9">
    <source>
        <dbReference type="Pfam" id="PF02729"/>
    </source>
</evidence>
<dbReference type="NCBIfam" id="TIGR00670">
    <property type="entry name" value="asp_carb_tr"/>
    <property type="match status" value="1"/>
</dbReference>
<accession>A0A2U1DEL2</accession>
<dbReference type="InterPro" id="IPR002082">
    <property type="entry name" value="Asp_carbamoyltransf"/>
</dbReference>
<feature type="binding site" evidence="7">
    <location>
        <position position="161"/>
    </location>
    <ligand>
        <name>L-aspartate</name>
        <dbReference type="ChEBI" id="CHEBI:29991"/>
    </ligand>
</feature>
<feature type="binding site" evidence="7">
    <location>
        <position position="131"/>
    </location>
    <ligand>
        <name>carbamoyl phosphate</name>
        <dbReference type="ChEBI" id="CHEBI:58228"/>
    </ligand>
</feature>
<dbReference type="PRINTS" id="PR00100">
    <property type="entry name" value="AOTCASE"/>
</dbReference>
<comment type="pathway">
    <text evidence="1 7">Pyrimidine metabolism; UMP biosynthesis via de novo pathway; (S)-dihydroorotate from bicarbonate: step 2/3.</text>
</comment>
<organism evidence="10 11">
    <name type="scientific">Convivina intestini</name>
    <dbReference type="NCBI Taxonomy" id="1505726"/>
    <lineage>
        <taxon>Bacteria</taxon>
        <taxon>Bacillati</taxon>
        <taxon>Bacillota</taxon>
        <taxon>Bacilli</taxon>
        <taxon>Lactobacillales</taxon>
        <taxon>Lactobacillaceae</taxon>
        <taxon>Convivina</taxon>
    </lineage>
</organism>
<dbReference type="PANTHER" id="PTHR45753">
    <property type="entry name" value="ORNITHINE CARBAMOYLTRANSFERASE, MITOCHONDRIAL"/>
    <property type="match status" value="1"/>
</dbReference>
<feature type="binding site" evidence="7">
    <location>
        <position position="257"/>
    </location>
    <ligand>
        <name>carbamoyl phosphate</name>
        <dbReference type="ChEBI" id="CHEBI:58228"/>
    </ligand>
</feature>
<feature type="binding site" evidence="7">
    <location>
        <position position="128"/>
    </location>
    <ligand>
        <name>carbamoyl phosphate</name>
        <dbReference type="ChEBI" id="CHEBI:58228"/>
    </ligand>
</feature>
<keyword evidence="3 7" id="KW-0808">Transferase</keyword>
<dbReference type="GO" id="GO:0005829">
    <property type="term" value="C:cytosol"/>
    <property type="evidence" value="ECO:0007669"/>
    <property type="project" value="TreeGrafter"/>
</dbReference>
<evidence type="ECO:0000256" key="7">
    <source>
        <dbReference type="HAMAP-Rule" id="MF_00001"/>
    </source>
</evidence>
<dbReference type="Pfam" id="PF02729">
    <property type="entry name" value="OTCace_N"/>
    <property type="match status" value="1"/>
</dbReference>
<dbReference type="InterPro" id="IPR036901">
    <property type="entry name" value="Asp/Orn_carbamoylTrfase_sf"/>
</dbReference>
<dbReference type="Gene3D" id="3.40.50.1370">
    <property type="entry name" value="Aspartate/ornithine carbamoyltransferase"/>
    <property type="match status" value="2"/>
</dbReference>
<evidence type="ECO:0000259" key="8">
    <source>
        <dbReference type="Pfam" id="PF00185"/>
    </source>
</evidence>
<dbReference type="SUPFAM" id="SSF53671">
    <property type="entry name" value="Aspartate/ornithine carbamoyltransferase"/>
    <property type="match status" value="1"/>
</dbReference>
<feature type="binding site" evidence="7">
    <location>
        <position position="49"/>
    </location>
    <ligand>
        <name>carbamoyl phosphate</name>
        <dbReference type="ChEBI" id="CHEBI:58228"/>
    </ligand>
</feature>
<feature type="binding site" evidence="7">
    <location>
        <position position="213"/>
    </location>
    <ligand>
        <name>L-aspartate</name>
        <dbReference type="ChEBI" id="CHEBI:29991"/>
    </ligand>
</feature>
<dbReference type="PANTHER" id="PTHR45753:SF6">
    <property type="entry name" value="ASPARTATE CARBAMOYLTRANSFERASE"/>
    <property type="match status" value="1"/>
</dbReference>
<dbReference type="InterPro" id="IPR006130">
    <property type="entry name" value="Asp/Orn_carbamoylTrfase"/>
</dbReference>
<dbReference type="Proteomes" id="UP000245433">
    <property type="component" value="Unassembled WGS sequence"/>
</dbReference>
<dbReference type="EC" id="2.1.3.2" evidence="7"/>
<comment type="caution">
    <text evidence="10">The sequence shown here is derived from an EMBL/GenBank/DDBJ whole genome shotgun (WGS) entry which is preliminary data.</text>
</comment>
<dbReference type="OrthoDB" id="9774690at2"/>